<evidence type="ECO:0000313" key="2">
    <source>
        <dbReference type="EMBL" id="KAA1089952.1"/>
    </source>
</evidence>
<proteinExistence type="predicted"/>
<gene>
    <name evidence="1" type="ORF">PGT21_012477</name>
    <name evidence="2" type="ORF">PGTUg99_031218</name>
</gene>
<evidence type="ECO:0000313" key="4">
    <source>
        <dbReference type="Proteomes" id="UP000325313"/>
    </source>
</evidence>
<reference evidence="3 4" key="1">
    <citation type="submission" date="2019-05" db="EMBL/GenBank/DDBJ databases">
        <title>Emergence of the Ug99 lineage of the wheat stem rust pathogen through somatic hybridization.</title>
        <authorList>
            <person name="Li F."/>
            <person name="Upadhyaya N.M."/>
            <person name="Sperschneider J."/>
            <person name="Matny O."/>
            <person name="Nguyen-Phuc H."/>
            <person name="Mago R."/>
            <person name="Raley C."/>
            <person name="Miller M.E."/>
            <person name="Silverstein K.A.T."/>
            <person name="Henningsen E."/>
            <person name="Hirsch C.D."/>
            <person name="Visser B."/>
            <person name="Pretorius Z.A."/>
            <person name="Steffenson B.J."/>
            <person name="Schwessinger B."/>
            <person name="Dodds P.N."/>
            <person name="Figueroa M."/>
        </authorList>
    </citation>
    <scope>NUCLEOTIDE SEQUENCE [LARGE SCALE GENOMIC DNA]</scope>
    <source>
        <strain evidence="1">21-0</strain>
        <strain evidence="2 4">Ug99</strain>
    </source>
</reference>
<dbReference type="Proteomes" id="UP000325313">
    <property type="component" value="Unassembled WGS sequence"/>
</dbReference>
<evidence type="ECO:0000313" key="1">
    <source>
        <dbReference type="EMBL" id="KAA1070449.1"/>
    </source>
</evidence>
<accession>A0A5B0M2B7</accession>
<organism evidence="1 3">
    <name type="scientific">Puccinia graminis f. sp. tritici</name>
    <dbReference type="NCBI Taxonomy" id="56615"/>
    <lineage>
        <taxon>Eukaryota</taxon>
        <taxon>Fungi</taxon>
        <taxon>Dikarya</taxon>
        <taxon>Basidiomycota</taxon>
        <taxon>Pucciniomycotina</taxon>
        <taxon>Pucciniomycetes</taxon>
        <taxon>Pucciniales</taxon>
        <taxon>Pucciniaceae</taxon>
        <taxon>Puccinia</taxon>
    </lineage>
</organism>
<comment type="caution">
    <text evidence="1">The sequence shown here is derived from an EMBL/GenBank/DDBJ whole genome shotgun (WGS) entry which is preliminary data.</text>
</comment>
<dbReference type="Proteomes" id="UP000324748">
    <property type="component" value="Unassembled WGS sequence"/>
</dbReference>
<evidence type="ECO:0000313" key="3">
    <source>
        <dbReference type="Proteomes" id="UP000324748"/>
    </source>
</evidence>
<dbReference type="EMBL" id="VSWC01000171">
    <property type="protein sequence ID" value="KAA1070449.1"/>
    <property type="molecule type" value="Genomic_DNA"/>
</dbReference>
<name>A0A5B0M2B7_PUCGR</name>
<keyword evidence="3" id="KW-1185">Reference proteome</keyword>
<dbReference type="AlphaFoldDB" id="A0A5B0M2B7"/>
<protein>
    <submittedName>
        <fullName evidence="1">Uncharacterized protein</fullName>
    </submittedName>
</protein>
<dbReference type="EMBL" id="VDEP01000404">
    <property type="protein sequence ID" value="KAA1089952.1"/>
    <property type="molecule type" value="Genomic_DNA"/>
</dbReference>
<sequence>MKAGDARQDTPIFQLAPFGYAIGPLGLEYNFRHLSAAYHPGPYNSQCALIQIPFHAHSRHQVAHPALTEASPCESKTTR</sequence>